<accession>A0A803LD42</accession>
<dbReference type="GO" id="GO:0009451">
    <property type="term" value="P:RNA modification"/>
    <property type="evidence" value="ECO:0007669"/>
    <property type="project" value="InterPro"/>
</dbReference>
<evidence type="ECO:0000313" key="6">
    <source>
        <dbReference type="Proteomes" id="UP000596660"/>
    </source>
</evidence>
<gene>
    <name evidence="5" type="primary">LOC110684265</name>
</gene>
<dbReference type="FunFam" id="1.25.40.10:FF:000073">
    <property type="entry name" value="Pentatricopeptide repeat-containing protein chloroplastic"/>
    <property type="match status" value="1"/>
</dbReference>
<dbReference type="OMA" id="MYEEGTE"/>
<dbReference type="GO" id="GO:0008270">
    <property type="term" value="F:zinc ion binding"/>
    <property type="evidence" value="ECO:0007669"/>
    <property type="project" value="InterPro"/>
</dbReference>
<dbReference type="OrthoDB" id="185373at2759"/>
<evidence type="ECO:0000259" key="4">
    <source>
        <dbReference type="Pfam" id="PF14432"/>
    </source>
</evidence>
<feature type="repeat" description="PPR" evidence="3">
    <location>
        <begin position="375"/>
        <end position="409"/>
    </location>
</feature>
<reference evidence="5" key="1">
    <citation type="journal article" date="2017" name="Nature">
        <title>The genome of Chenopodium quinoa.</title>
        <authorList>
            <person name="Jarvis D.E."/>
            <person name="Ho Y.S."/>
            <person name="Lightfoot D.J."/>
            <person name="Schmoeckel S.M."/>
            <person name="Li B."/>
            <person name="Borm T.J.A."/>
            <person name="Ohyanagi H."/>
            <person name="Mineta K."/>
            <person name="Michell C.T."/>
            <person name="Saber N."/>
            <person name="Kharbatia N.M."/>
            <person name="Rupper R.R."/>
            <person name="Sharp A.R."/>
            <person name="Dally N."/>
            <person name="Boughton B.A."/>
            <person name="Woo Y.H."/>
            <person name="Gao G."/>
            <person name="Schijlen E.G.W.M."/>
            <person name="Guo X."/>
            <person name="Momin A.A."/>
            <person name="Negrao S."/>
            <person name="Al-Babili S."/>
            <person name="Gehring C."/>
            <person name="Roessner U."/>
            <person name="Jung C."/>
            <person name="Murphy K."/>
            <person name="Arold S.T."/>
            <person name="Gojobori T."/>
            <person name="van der Linden C.G."/>
            <person name="van Loo E.N."/>
            <person name="Jellen E.N."/>
            <person name="Maughan P.J."/>
            <person name="Tester M."/>
        </authorList>
    </citation>
    <scope>NUCLEOTIDE SEQUENCE [LARGE SCALE GENOMIC DNA]</scope>
    <source>
        <strain evidence="5">cv. PI 614886</strain>
    </source>
</reference>
<dbReference type="RefSeq" id="XP_021716393.1">
    <property type="nucleotide sequence ID" value="XM_021860701.1"/>
</dbReference>
<name>A0A803LD42_CHEQI</name>
<feature type="repeat" description="PPR" evidence="3">
    <location>
        <begin position="273"/>
        <end position="307"/>
    </location>
</feature>
<evidence type="ECO:0000256" key="2">
    <source>
        <dbReference type="ARBA" id="ARBA00022737"/>
    </source>
</evidence>
<proteinExistence type="inferred from homology"/>
<dbReference type="Proteomes" id="UP000596660">
    <property type="component" value="Unplaced"/>
</dbReference>
<dbReference type="FunFam" id="1.25.40.10:FF:000382">
    <property type="entry name" value="Pentatricopeptide repeat-containing protein"/>
    <property type="match status" value="1"/>
</dbReference>
<evidence type="ECO:0000256" key="1">
    <source>
        <dbReference type="ARBA" id="ARBA00006643"/>
    </source>
</evidence>
<dbReference type="Pfam" id="PF20431">
    <property type="entry name" value="E_motif"/>
    <property type="match status" value="1"/>
</dbReference>
<dbReference type="InterPro" id="IPR046848">
    <property type="entry name" value="E_motif"/>
</dbReference>
<feature type="repeat" description="PPR" evidence="3">
    <location>
        <begin position="574"/>
        <end position="608"/>
    </location>
</feature>
<dbReference type="InterPro" id="IPR046849">
    <property type="entry name" value="E2_motif"/>
</dbReference>
<dbReference type="Pfam" id="PF20430">
    <property type="entry name" value="Eplus_motif"/>
    <property type="match status" value="1"/>
</dbReference>
<dbReference type="Pfam" id="PF13041">
    <property type="entry name" value="PPR_2"/>
    <property type="match status" value="4"/>
</dbReference>
<dbReference type="KEGG" id="cqi:110684265"/>
<dbReference type="AlphaFoldDB" id="A0A803LD42"/>
<dbReference type="GO" id="GO:0003723">
    <property type="term" value="F:RNA binding"/>
    <property type="evidence" value="ECO:0007669"/>
    <property type="project" value="InterPro"/>
</dbReference>
<dbReference type="InterPro" id="IPR032867">
    <property type="entry name" value="DYW_dom"/>
</dbReference>
<dbReference type="Gene3D" id="1.25.40.10">
    <property type="entry name" value="Tetratricopeptide repeat domain"/>
    <property type="match status" value="5"/>
</dbReference>
<evidence type="ECO:0000313" key="5">
    <source>
        <dbReference type="EnsemblPlants" id="AUR62009781-RA:cds"/>
    </source>
</evidence>
<dbReference type="PROSITE" id="PS51375">
    <property type="entry name" value="PPR"/>
    <property type="match status" value="5"/>
</dbReference>
<dbReference type="GeneID" id="110684265"/>
<dbReference type="InterPro" id="IPR002885">
    <property type="entry name" value="PPR_rpt"/>
</dbReference>
<sequence>MILFRPHYNRLAEVKFRQASIFLRHPQILFETQNLYHFHGLAYDPQIPSSDAKSKVGYNAHQLFDERPERNVDIYHQLLFEYSRSNKNAEALNLFLDMHRLGLVDNGSSLSCALKVSGVSNNKTVGKQLHCHCIKSGFAVDVSVGTSLVDMNMKCDNVKDAKRAFDEMEVKNVVTWTSLLSGYVQQGLVEEALQVFTRMGTEGIKPNPFTYAAVFGALSDYDMIAKGSQVHAEVIKNGSKFYNPVSNSLINMYAKSGMVQEARDIFSGMESKDVVSWNGMIAGLVANGLDREALELFQNMRFEGILLTRLIYATIIKACASIKEFSLVRQLQCQVLKSGFDFDLTIRTSLMVAYSKCGDMDGSFKMFETMRKSQNVISWTAMISGYSQNGGKEKAAYIFLDMNRMGIRLNDFTYSAILTAHPCVSPYQLHTHIVKTNYLGSPNVGTALLDAYIKAGNVIEGAKVFENISQKDIVAWSVMLAGYAQEGNAEGAINVYRQLSKEGICPNEYTFSSVINSCAAPEAAVEQGKQVHASSIKFAYNNFLCVNSALVTMYSKKGNIDSANKLFKRQEERDLVSWNSMISGYAQHGYAHKALEVFEEMRRKNVEMDGITFVGVISACTHAGLLEEGQKYFDQMVNEHHVYPTMEHYACMVDLYSRAGMLEKAMHFIDKMPFPAGATVWRSLLGACHVRRNADVGKVAAENLISIEPKDSSAYVLLSNIYAATGNWKERAEVRKLMDLRKVKKEAGYSWIEVKNKTYSFLAGDRSHPLSDHIYAKLEELSTRLKDAGYSPDTTYVLHDVEDEHKETILSKHSERLAIAFGLLATPPGTPIQIVKNLRVCGDCHAVIKLISKIEGREITVRDSNRFHHFKGGLCSCGDFW</sequence>
<reference evidence="5" key="2">
    <citation type="submission" date="2021-03" db="UniProtKB">
        <authorList>
            <consortium name="EnsemblPlants"/>
        </authorList>
    </citation>
    <scope>IDENTIFICATION</scope>
</reference>
<dbReference type="Pfam" id="PF01535">
    <property type="entry name" value="PPR"/>
    <property type="match status" value="5"/>
</dbReference>
<comment type="similarity">
    <text evidence="1">Belongs to the PPR family. PCMP-H subfamily.</text>
</comment>
<evidence type="ECO:0000256" key="3">
    <source>
        <dbReference type="PROSITE-ProRule" id="PRU00708"/>
    </source>
</evidence>
<dbReference type="FunFam" id="1.25.40.10:FF:000366">
    <property type="entry name" value="Pentatricopeptide (PPR) repeat-containing protein"/>
    <property type="match status" value="1"/>
</dbReference>
<protein>
    <recommendedName>
        <fullName evidence="4">DYW domain-containing protein</fullName>
    </recommendedName>
</protein>
<dbReference type="Gramene" id="AUR62009781-RA">
    <property type="protein sequence ID" value="AUR62009781-RA:cds"/>
    <property type="gene ID" value="AUR62009781"/>
</dbReference>
<dbReference type="InterPro" id="IPR011990">
    <property type="entry name" value="TPR-like_helical_dom_sf"/>
</dbReference>
<dbReference type="SMR" id="A0A803LD42"/>
<organism evidence="5 6">
    <name type="scientific">Chenopodium quinoa</name>
    <name type="common">Quinoa</name>
    <dbReference type="NCBI Taxonomy" id="63459"/>
    <lineage>
        <taxon>Eukaryota</taxon>
        <taxon>Viridiplantae</taxon>
        <taxon>Streptophyta</taxon>
        <taxon>Embryophyta</taxon>
        <taxon>Tracheophyta</taxon>
        <taxon>Spermatophyta</taxon>
        <taxon>Magnoliopsida</taxon>
        <taxon>eudicotyledons</taxon>
        <taxon>Gunneridae</taxon>
        <taxon>Pentapetalae</taxon>
        <taxon>Caryophyllales</taxon>
        <taxon>Chenopodiaceae</taxon>
        <taxon>Chenopodioideae</taxon>
        <taxon>Atripliceae</taxon>
        <taxon>Chenopodium</taxon>
    </lineage>
</organism>
<dbReference type="EnsemblPlants" id="AUR62009781-RA">
    <property type="protein sequence ID" value="AUR62009781-RA:cds"/>
    <property type="gene ID" value="AUR62009781"/>
</dbReference>
<dbReference type="PANTHER" id="PTHR47926:SF538">
    <property type="entry name" value="WHIM2 DOMAIN-CONTAINING PROTEIN"/>
    <property type="match status" value="1"/>
</dbReference>
<dbReference type="SUPFAM" id="SSF48452">
    <property type="entry name" value="TPR-like"/>
    <property type="match status" value="1"/>
</dbReference>
<dbReference type="FunFam" id="1.25.40.10:FF:000031">
    <property type="entry name" value="Pentatricopeptide repeat-containing protein mitochondrial"/>
    <property type="match status" value="1"/>
</dbReference>
<keyword evidence="6" id="KW-1185">Reference proteome</keyword>
<feature type="domain" description="DYW" evidence="4">
    <location>
        <begin position="789"/>
        <end position="881"/>
    </location>
</feature>
<dbReference type="PANTHER" id="PTHR47926">
    <property type="entry name" value="PENTATRICOPEPTIDE REPEAT-CONTAINING PROTEIN"/>
    <property type="match status" value="1"/>
</dbReference>
<feature type="repeat" description="PPR" evidence="3">
    <location>
        <begin position="472"/>
        <end position="506"/>
    </location>
</feature>
<dbReference type="FunFam" id="1.25.40.10:FF:000201">
    <property type="entry name" value="Pentatricopeptide repeat-containing protein mitochondrial"/>
    <property type="match status" value="1"/>
</dbReference>
<dbReference type="Pfam" id="PF14432">
    <property type="entry name" value="DYW_deaminase"/>
    <property type="match status" value="1"/>
</dbReference>
<dbReference type="InterPro" id="IPR046960">
    <property type="entry name" value="PPR_At4g14850-like_plant"/>
</dbReference>
<dbReference type="NCBIfam" id="TIGR00756">
    <property type="entry name" value="PPR"/>
    <property type="match status" value="6"/>
</dbReference>
<feature type="repeat" description="PPR" evidence="3">
    <location>
        <begin position="172"/>
        <end position="206"/>
    </location>
</feature>
<keyword evidence="2" id="KW-0677">Repeat</keyword>